<evidence type="ECO:0000256" key="2">
    <source>
        <dbReference type="ARBA" id="ARBA00010792"/>
    </source>
</evidence>
<evidence type="ECO:0000256" key="6">
    <source>
        <dbReference type="ARBA" id="ARBA00023136"/>
    </source>
</evidence>
<evidence type="ECO:0000313" key="9">
    <source>
        <dbReference type="EMBL" id="ARU49775.1"/>
    </source>
</evidence>
<protein>
    <submittedName>
        <fullName evidence="9">Inner membrane protein YohD</fullName>
    </submittedName>
</protein>
<feature type="transmembrane region" description="Helical" evidence="7">
    <location>
        <begin position="162"/>
        <end position="180"/>
    </location>
</feature>
<feature type="transmembrane region" description="Helical" evidence="7">
    <location>
        <begin position="12"/>
        <end position="35"/>
    </location>
</feature>
<feature type="domain" description="VTT" evidence="8">
    <location>
        <begin position="30"/>
        <end position="142"/>
    </location>
</feature>
<dbReference type="Pfam" id="PF09335">
    <property type="entry name" value="VTT_dom"/>
    <property type="match status" value="1"/>
</dbReference>
<dbReference type="RefSeq" id="WP_087439467.1">
    <property type="nucleotide sequence ID" value="NZ_CP021416.1"/>
</dbReference>
<sequence length="195" mass="22542">MEDFFISSMQEYGYIILFFWSILEGESGLVMAGLFSHTGDMQLFIAIFVAGLGGFAGDQIYFYIGRFNKSYVHRTLKKQRRKFALAHLLLKKHGWPIIFLQRYLYGLRTIIPIAIGLTGYSAKKYAVINLFAAWCWAALIIIPVWYFGNEILGVIKWAKTHWYYALPLIGLLIGVAYYYLHTITEKTLKTKVDQK</sequence>
<keyword evidence="6 7" id="KW-0472">Membrane</keyword>
<dbReference type="InterPro" id="IPR032816">
    <property type="entry name" value="VTT_dom"/>
</dbReference>
<feature type="transmembrane region" description="Helical" evidence="7">
    <location>
        <begin position="41"/>
        <end position="64"/>
    </location>
</feature>
<name>A0A1Y0HR50_9BACT</name>
<gene>
    <name evidence="9" type="ORF">Sdiek1_2627</name>
</gene>
<dbReference type="KEGG" id="suls:Sdiek1_2627"/>
<evidence type="ECO:0000256" key="4">
    <source>
        <dbReference type="ARBA" id="ARBA00022692"/>
    </source>
</evidence>
<evidence type="ECO:0000259" key="8">
    <source>
        <dbReference type="Pfam" id="PF09335"/>
    </source>
</evidence>
<comment type="subcellular location">
    <subcellularLocation>
        <location evidence="1 7">Cell membrane</location>
        <topology evidence="1 7">Multi-pass membrane protein</topology>
    </subcellularLocation>
</comment>
<dbReference type="AlphaFoldDB" id="A0A1Y0HR50"/>
<keyword evidence="10" id="KW-1185">Reference proteome</keyword>
<keyword evidence="3 7" id="KW-1003">Cell membrane</keyword>
<dbReference type="OrthoDB" id="948134at2"/>
<dbReference type="PANTHER" id="PTHR30353">
    <property type="entry name" value="INNER MEMBRANE PROTEIN DEDA-RELATED"/>
    <property type="match status" value="1"/>
</dbReference>
<feature type="transmembrane region" description="Helical" evidence="7">
    <location>
        <begin position="125"/>
        <end position="147"/>
    </location>
</feature>
<dbReference type="PANTHER" id="PTHR30353:SF15">
    <property type="entry name" value="INNER MEMBRANE PROTEIN YABI"/>
    <property type="match status" value="1"/>
</dbReference>
<evidence type="ECO:0000256" key="3">
    <source>
        <dbReference type="ARBA" id="ARBA00022475"/>
    </source>
</evidence>
<organism evidence="9 10">
    <name type="scientific">Sulfurospirillum diekertiae</name>
    <dbReference type="NCBI Taxonomy" id="1854492"/>
    <lineage>
        <taxon>Bacteria</taxon>
        <taxon>Pseudomonadati</taxon>
        <taxon>Campylobacterota</taxon>
        <taxon>Epsilonproteobacteria</taxon>
        <taxon>Campylobacterales</taxon>
        <taxon>Sulfurospirillaceae</taxon>
        <taxon>Sulfurospirillum</taxon>
    </lineage>
</organism>
<evidence type="ECO:0000313" key="10">
    <source>
        <dbReference type="Proteomes" id="UP000196005"/>
    </source>
</evidence>
<comment type="similarity">
    <text evidence="2 7">Belongs to the DedA family.</text>
</comment>
<evidence type="ECO:0000256" key="1">
    <source>
        <dbReference type="ARBA" id="ARBA00004651"/>
    </source>
</evidence>
<evidence type="ECO:0000256" key="7">
    <source>
        <dbReference type="RuleBase" id="RU367016"/>
    </source>
</evidence>
<proteinExistence type="inferred from homology"/>
<keyword evidence="4 7" id="KW-0812">Transmembrane</keyword>
<dbReference type="Proteomes" id="UP000196005">
    <property type="component" value="Chromosome"/>
</dbReference>
<dbReference type="GO" id="GO:0005886">
    <property type="term" value="C:plasma membrane"/>
    <property type="evidence" value="ECO:0007669"/>
    <property type="project" value="UniProtKB-SubCell"/>
</dbReference>
<evidence type="ECO:0000256" key="5">
    <source>
        <dbReference type="ARBA" id="ARBA00022989"/>
    </source>
</evidence>
<accession>A0A1Y0HR50</accession>
<dbReference type="EMBL" id="CP021416">
    <property type="protein sequence ID" value="ARU49775.1"/>
    <property type="molecule type" value="Genomic_DNA"/>
</dbReference>
<dbReference type="InterPro" id="IPR032818">
    <property type="entry name" value="DedA-like"/>
</dbReference>
<reference evidence="10" key="1">
    <citation type="submission" date="2017-05" db="EMBL/GenBank/DDBJ databases">
        <title>Dechlorination kinetics govern the competition between two new strains of the genus Sulfurospirillum.</title>
        <authorList>
            <person name="Buttet G.F."/>
            <person name="Murray A.M."/>
            <person name="Goris T."/>
            <person name="Burion M."/>
            <person name="Lin B."/>
            <person name="Rolle M."/>
            <person name="Maillard J."/>
        </authorList>
    </citation>
    <scope>NUCLEOTIDE SEQUENCE [LARGE SCALE GENOMIC DNA]</scope>
    <source>
        <strain evidence="10">SL2-1</strain>
    </source>
</reference>
<keyword evidence="5 7" id="KW-1133">Transmembrane helix</keyword>